<proteinExistence type="predicted"/>
<accession>A0A9X0DCB8</accession>
<dbReference type="EMBL" id="MU825396">
    <property type="protein sequence ID" value="KAJ7394725.1"/>
    <property type="molecule type" value="Genomic_DNA"/>
</dbReference>
<comment type="caution">
    <text evidence="2">The sequence shown here is derived from an EMBL/GenBank/DDBJ whole genome shotgun (WGS) entry which is preliminary data.</text>
</comment>
<organism evidence="2 3">
    <name type="scientific">Desmophyllum pertusum</name>
    <dbReference type="NCBI Taxonomy" id="174260"/>
    <lineage>
        <taxon>Eukaryota</taxon>
        <taxon>Metazoa</taxon>
        <taxon>Cnidaria</taxon>
        <taxon>Anthozoa</taxon>
        <taxon>Hexacorallia</taxon>
        <taxon>Scleractinia</taxon>
        <taxon>Caryophylliina</taxon>
        <taxon>Caryophylliidae</taxon>
        <taxon>Desmophyllum</taxon>
    </lineage>
</organism>
<evidence type="ECO:0000256" key="1">
    <source>
        <dbReference type="SAM" id="MobiDB-lite"/>
    </source>
</evidence>
<feature type="compositionally biased region" description="Basic and acidic residues" evidence="1">
    <location>
        <begin position="174"/>
        <end position="187"/>
    </location>
</feature>
<protein>
    <submittedName>
        <fullName evidence="2">Uncharacterized protein</fullName>
    </submittedName>
</protein>
<dbReference type="OrthoDB" id="9903208at2759"/>
<evidence type="ECO:0000313" key="3">
    <source>
        <dbReference type="Proteomes" id="UP001163046"/>
    </source>
</evidence>
<reference evidence="2" key="1">
    <citation type="submission" date="2023-01" db="EMBL/GenBank/DDBJ databases">
        <title>Genome assembly of the deep-sea coral Lophelia pertusa.</title>
        <authorList>
            <person name="Herrera S."/>
            <person name="Cordes E."/>
        </authorList>
    </citation>
    <scope>NUCLEOTIDE SEQUENCE</scope>
    <source>
        <strain evidence="2">USNM1676648</strain>
        <tissue evidence="2">Polyp</tissue>
    </source>
</reference>
<evidence type="ECO:0000313" key="2">
    <source>
        <dbReference type="EMBL" id="KAJ7394725.1"/>
    </source>
</evidence>
<name>A0A9X0DCB8_9CNID</name>
<dbReference type="Proteomes" id="UP001163046">
    <property type="component" value="Unassembled WGS sequence"/>
</dbReference>
<sequence length="251" mass="27302">MVYCCAVGCTNDSRYVGKEQGYIASVTTTHHVSLVDVAEPTCSTTSECDSAVASLNSQGVGHSDVTFEEPGPSTSSECDSAVVSLNSQGVGHSDVAFEGPLEELHEAQMQSNQISIATYTSDAGCQVNTRAEQLMKKSTDSQTDQSSFVILCDQSTQTDEEVVISHDEVDPLHEQEITETDSLHKDPSYVPSKSDEMLSDDSNNSHSDTEDSKTLNPQDDVKFLVFKQELYKLFKRCPECGAAIRKHLNST</sequence>
<feature type="region of interest" description="Disordered" evidence="1">
    <location>
        <begin position="174"/>
        <end position="215"/>
    </location>
</feature>
<gene>
    <name evidence="2" type="ORF">OS493_000551</name>
</gene>
<dbReference type="AlphaFoldDB" id="A0A9X0DCB8"/>
<keyword evidence="3" id="KW-1185">Reference proteome</keyword>